<sequence>RVYPGQSIQKAIDRAKPGDRIEVEGGTYYERLTITTDGIQLVGKKGATLKPPTKAKSNVCSGLAQTLDGKSTEAGICIHGKDIKLLPYVFEHRKIESVGKPVKNVSVSGFTIIGFDGENIAAVGTENVKVFQNKLVNGGRYGFLSVAGKGSRAWANDISTVDINFIAMCMDDYSDAVFSENKVDGYFTGLCAQTPGGVYTKNTVTNVCVGSAADPGIKGAKIIDNFFSTRRTGCEKIYGAGVVVFGAVETVVKKNYIEKFKNDGLGVGIFLTNGYSGEVATGNIVTENKLVGNDFDIYDNSTGVNTLQKNVCA</sequence>
<dbReference type="InterPro" id="IPR011050">
    <property type="entry name" value="Pectin_lyase_fold/virulence"/>
</dbReference>
<dbReference type="GO" id="GO:0016829">
    <property type="term" value="F:lyase activity"/>
    <property type="evidence" value="ECO:0007669"/>
    <property type="project" value="UniProtKB-KW"/>
</dbReference>
<dbReference type="Proteomes" id="UP000799778">
    <property type="component" value="Unassembled WGS sequence"/>
</dbReference>
<feature type="non-terminal residue" evidence="1">
    <location>
        <position position="313"/>
    </location>
</feature>
<name>A0A6A5YC31_9PLEO</name>
<protein>
    <submittedName>
        <fullName evidence="1">Pectin lyase-like protein</fullName>
    </submittedName>
</protein>
<feature type="non-terminal residue" evidence="1">
    <location>
        <position position="1"/>
    </location>
</feature>
<evidence type="ECO:0000313" key="1">
    <source>
        <dbReference type="EMBL" id="KAF2022194.1"/>
    </source>
</evidence>
<evidence type="ECO:0000313" key="2">
    <source>
        <dbReference type="Proteomes" id="UP000799778"/>
    </source>
</evidence>
<dbReference type="Gene3D" id="2.160.20.10">
    <property type="entry name" value="Single-stranded right-handed beta-helix, Pectin lyase-like"/>
    <property type="match status" value="1"/>
</dbReference>
<dbReference type="SUPFAM" id="SSF51126">
    <property type="entry name" value="Pectin lyase-like"/>
    <property type="match status" value="1"/>
</dbReference>
<dbReference type="AlphaFoldDB" id="A0A6A5YC31"/>
<accession>A0A6A5YC31</accession>
<dbReference type="OrthoDB" id="3488255at2759"/>
<proteinExistence type="predicted"/>
<gene>
    <name evidence="1" type="ORF">BU24DRAFT_315345</name>
</gene>
<keyword evidence="1" id="KW-0456">Lyase</keyword>
<reference evidence="1" key="1">
    <citation type="journal article" date="2020" name="Stud. Mycol.">
        <title>101 Dothideomycetes genomes: a test case for predicting lifestyles and emergence of pathogens.</title>
        <authorList>
            <person name="Haridas S."/>
            <person name="Albert R."/>
            <person name="Binder M."/>
            <person name="Bloem J."/>
            <person name="Labutti K."/>
            <person name="Salamov A."/>
            <person name="Andreopoulos B."/>
            <person name="Baker S."/>
            <person name="Barry K."/>
            <person name="Bills G."/>
            <person name="Bluhm B."/>
            <person name="Cannon C."/>
            <person name="Castanera R."/>
            <person name="Culley D."/>
            <person name="Daum C."/>
            <person name="Ezra D."/>
            <person name="Gonzalez J."/>
            <person name="Henrissat B."/>
            <person name="Kuo A."/>
            <person name="Liang C."/>
            <person name="Lipzen A."/>
            <person name="Lutzoni F."/>
            <person name="Magnuson J."/>
            <person name="Mondo S."/>
            <person name="Nolan M."/>
            <person name="Ohm R."/>
            <person name="Pangilinan J."/>
            <person name="Park H.-J."/>
            <person name="Ramirez L."/>
            <person name="Alfaro M."/>
            <person name="Sun H."/>
            <person name="Tritt A."/>
            <person name="Yoshinaga Y."/>
            <person name="Zwiers L.-H."/>
            <person name="Turgeon B."/>
            <person name="Goodwin S."/>
            <person name="Spatafora J."/>
            <person name="Crous P."/>
            <person name="Grigoriev I."/>
        </authorList>
    </citation>
    <scope>NUCLEOTIDE SEQUENCE</scope>
    <source>
        <strain evidence="1">CBS 175.79</strain>
    </source>
</reference>
<keyword evidence="2" id="KW-1185">Reference proteome</keyword>
<dbReference type="EMBL" id="ML978066">
    <property type="protein sequence ID" value="KAF2022194.1"/>
    <property type="molecule type" value="Genomic_DNA"/>
</dbReference>
<organism evidence="1 2">
    <name type="scientific">Aaosphaeria arxii CBS 175.79</name>
    <dbReference type="NCBI Taxonomy" id="1450172"/>
    <lineage>
        <taxon>Eukaryota</taxon>
        <taxon>Fungi</taxon>
        <taxon>Dikarya</taxon>
        <taxon>Ascomycota</taxon>
        <taxon>Pezizomycotina</taxon>
        <taxon>Dothideomycetes</taxon>
        <taxon>Pleosporomycetidae</taxon>
        <taxon>Pleosporales</taxon>
        <taxon>Pleosporales incertae sedis</taxon>
        <taxon>Aaosphaeria</taxon>
    </lineage>
</organism>
<dbReference type="RefSeq" id="XP_033390533.1">
    <property type="nucleotide sequence ID" value="XM_033522869.1"/>
</dbReference>
<dbReference type="InterPro" id="IPR012334">
    <property type="entry name" value="Pectin_lyas_fold"/>
</dbReference>
<dbReference type="GeneID" id="54280266"/>